<protein>
    <submittedName>
        <fullName evidence="2">Uncharacterized protein</fullName>
    </submittedName>
</protein>
<organism evidence="2 3">
    <name type="scientific">Orchesella dallaii</name>
    <dbReference type="NCBI Taxonomy" id="48710"/>
    <lineage>
        <taxon>Eukaryota</taxon>
        <taxon>Metazoa</taxon>
        <taxon>Ecdysozoa</taxon>
        <taxon>Arthropoda</taxon>
        <taxon>Hexapoda</taxon>
        <taxon>Collembola</taxon>
        <taxon>Entomobryomorpha</taxon>
        <taxon>Entomobryoidea</taxon>
        <taxon>Orchesellidae</taxon>
        <taxon>Orchesellinae</taxon>
        <taxon>Orchesella</taxon>
    </lineage>
</organism>
<name>A0ABP1RFR0_9HEXA</name>
<dbReference type="SMART" id="SM00718">
    <property type="entry name" value="DM4_12"/>
    <property type="match status" value="1"/>
</dbReference>
<dbReference type="Pfam" id="PF07841">
    <property type="entry name" value="DM4_12"/>
    <property type="match status" value="1"/>
</dbReference>
<comment type="caution">
    <text evidence="2">The sequence shown here is derived from an EMBL/GenBank/DDBJ whole genome shotgun (WGS) entry which is preliminary data.</text>
</comment>
<sequence>MATYTQNNHLKLISSHVIVFIIVLISLVNWGYCDNIKNYTHESSPVRHKRFLWITHDRRLIFPPGTLLDLKFTLQVPFLRKEAPPNGIHSDIQLTTFFYIIFDELGITHGSHPWPPFYPFGSLFGPSKRSIKTFDMLEQRSGKLQEKNHVLSLPSTAAFPGGERALIYPKLESFLASVGWQGRPCLLRLVCETHEYPLKYGYGLLGEMFTLFFTASHSPFAESHLPSYLEAEEMGLAGNCSKYLSICEKSFFKWERKQNSKLNDVDFVGKDIFNNIIMM</sequence>
<dbReference type="PANTHER" id="PTHR21398:SF6">
    <property type="entry name" value="AGAP007094-PA"/>
    <property type="match status" value="1"/>
</dbReference>
<dbReference type="PANTHER" id="PTHR21398">
    <property type="entry name" value="AGAP007094-PA"/>
    <property type="match status" value="1"/>
</dbReference>
<dbReference type="Proteomes" id="UP001642540">
    <property type="component" value="Unassembled WGS sequence"/>
</dbReference>
<gene>
    <name evidence="2" type="ORF">ODALV1_LOCUS21191</name>
</gene>
<evidence type="ECO:0000256" key="1">
    <source>
        <dbReference type="SAM" id="Phobius"/>
    </source>
</evidence>
<reference evidence="2 3" key="1">
    <citation type="submission" date="2024-08" db="EMBL/GenBank/DDBJ databases">
        <authorList>
            <person name="Cucini C."/>
            <person name="Frati F."/>
        </authorList>
    </citation>
    <scope>NUCLEOTIDE SEQUENCE [LARGE SCALE GENOMIC DNA]</scope>
</reference>
<dbReference type="EMBL" id="CAXLJM020000069">
    <property type="protein sequence ID" value="CAL8125926.1"/>
    <property type="molecule type" value="Genomic_DNA"/>
</dbReference>
<dbReference type="InterPro" id="IPR006631">
    <property type="entry name" value="DM4_12"/>
</dbReference>
<feature type="transmembrane region" description="Helical" evidence="1">
    <location>
        <begin position="12"/>
        <end position="32"/>
    </location>
</feature>
<keyword evidence="1" id="KW-0472">Membrane</keyword>
<keyword evidence="1" id="KW-0812">Transmembrane</keyword>
<evidence type="ECO:0000313" key="3">
    <source>
        <dbReference type="Proteomes" id="UP001642540"/>
    </source>
</evidence>
<keyword evidence="3" id="KW-1185">Reference proteome</keyword>
<accession>A0ABP1RFR0</accession>
<evidence type="ECO:0000313" key="2">
    <source>
        <dbReference type="EMBL" id="CAL8125926.1"/>
    </source>
</evidence>
<proteinExistence type="predicted"/>
<keyword evidence="1" id="KW-1133">Transmembrane helix</keyword>